<evidence type="ECO:0000313" key="5">
    <source>
        <dbReference type="Proteomes" id="UP000261580"/>
    </source>
</evidence>
<reference evidence="4" key="2">
    <citation type="submission" date="2025-09" db="UniProtKB">
        <authorList>
            <consortium name="Ensembl"/>
        </authorList>
    </citation>
    <scope>IDENTIFICATION</scope>
</reference>
<dbReference type="InterPro" id="IPR036249">
    <property type="entry name" value="Thioredoxin-like_sf"/>
</dbReference>
<evidence type="ECO:0000256" key="3">
    <source>
        <dbReference type="ARBA" id="ARBA00023002"/>
    </source>
</evidence>
<dbReference type="GeneTree" id="ENSGT00940000156150"/>
<accession>A0A3Q4HC24</accession>
<dbReference type="PANTHER" id="PTHR11592">
    <property type="entry name" value="GLUTATHIONE PEROXIDASE"/>
    <property type="match status" value="1"/>
</dbReference>
<dbReference type="Gene3D" id="3.40.30.10">
    <property type="entry name" value="Glutaredoxin"/>
    <property type="match status" value="1"/>
</dbReference>
<dbReference type="OMA" id="LHCPIEI"/>
<dbReference type="GO" id="GO:0006979">
    <property type="term" value="P:response to oxidative stress"/>
    <property type="evidence" value="ECO:0007669"/>
    <property type="project" value="InterPro"/>
</dbReference>
<keyword evidence="5" id="KW-1185">Reference proteome</keyword>
<evidence type="ECO:0000256" key="2">
    <source>
        <dbReference type="ARBA" id="ARBA00022559"/>
    </source>
</evidence>
<dbReference type="Ensembl" id="ENSNBRT00000018276.1">
    <property type="protein sequence ID" value="ENSNBRP00000017798.1"/>
    <property type="gene ID" value="ENSNBRG00000013709.1"/>
</dbReference>
<dbReference type="PROSITE" id="PS00763">
    <property type="entry name" value="GLUTATHIONE_PEROXID_2"/>
    <property type="match status" value="1"/>
</dbReference>
<dbReference type="SUPFAM" id="SSF52833">
    <property type="entry name" value="Thioredoxin-like"/>
    <property type="match status" value="1"/>
</dbReference>
<dbReference type="PANTHER" id="PTHR11592:SF81">
    <property type="entry name" value="GLUTATHIONE PEROXIDASE"/>
    <property type="match status" value="1"/>
</dbReference>
<evidence type="ECO:0000313" key="4">
    <source>
        <dbReference type="Ensembl" id="ENSNBRP00000017798.1"/>
    </source>
</evidence>
<reference evidence="4" key="1">
    <citation type="submission" date="2025-08" db="UniProtKB">
        <authorList>
            <consortium name="Ensembl"/>
        </authorList>
    </citation>
    <scope>IDENTIFICATION</scope>
</reference>
<dbReference type="InterPro" id="IPR029760">
    <property type="entry name" value="GPX_CS"/>
</dbReference>
<dbReference type="InterPro" id="IPR000889">
    <property type="entry name" value="Glutathione_peroxidase"/>
</dbReference>
<sequence length="177" mass="20874">MANKSVYDFSAETLDGQPVPLSNYRGKLLLIVNVYHRLNALMEMFGHLNFTVLGFPCNQFGLQSPEVNHEMLNILKYVRPGGGFMPKFPVFSKVEVNGLNEDPLFTFLKFTEWIYYPYSLFFSYQRYIKKFYWSPIKVNDIRWNFEKFLITANGMPFKRYELHCPIVQVEKDIAELL</sequence>
<dbReference type="Bgee" id="ENSNBRG00000013709">
    <property type="expression patterns" value="Expressed in camera-type eye and 3 other cell types or tissues"/>
</dbReference>
<dbReference type="Proteomes" id="UP000261580">
    <property type="component" value="Unassembled WGS sequence"/>
</dbReference>
<proteinExistence type="inferred from homology"/>
<name>A0A3Q4HC24_NEOBR</name>
<comment type="similarity">
    <text evidence="1">Belongs to the glutathione peroxidase family.</text>
</comment>
<dbReference type="CDD" id="cd00340">
    <property type="entry name" value="GSH_Peroxidase"/>
    <property type="match status" value="1"/>
</dbReference>
<keyword evidence="2" id="KW-0575">Peroxidase</keyword>
<dbReference type="PROSITE" id="PS51355">
    <property type="entry name" value="GLUTATHIONE_PEROXID_3"/>
    <property type="match status" value="1"/>
</dbReference>
<dbReference type="STRING" id="32507.ENSNBRP00000017798"/>
<dbReference type="Pfam" id="PF00255">
    <property type="entry name" value="GSHPx"/>
    <property type="match status" value="1"/>
</dbReference>
<keyword evidence="3" id="KW-0560">Oxidoreductase</keyword>
<dbReference type="AlphaFoldDB" id="A0A3Q4HC24"/>
<dbReference type="PIRSF" id="PIRSF000303">
    <property type="entry name" value="Glutathion_perox"/>
    <property type="match status" value="1"/>
</dbReference>
<organism evidence="4 5">
    <name type="scientific">Neolamprologus brichardi</name>
    <name type="common">Fairy cichlid</name>
    <name type="synonym">Lamprologus brichardi</name>
    <dbReference type="NCBI Taxonomy" id="32507"/>
    <lineage>
        <taxon>Eukaryota</taxon>
        <taxon>Metazoa</taxon>
        <taxon>Chordata</taxon>
        <taxon>Craniata</taxon>
        <taxon>Vertebrata</taxon>
        <taxon>Euteleostomi</taxon>
        <taxon>Actinopterygii</taxon>
        <taxon>Neopterygii</taxon>
        <taxon>Teleostei</taxon>
        <taxon>Neoteleostei</taxon>
        <taxon>Acanthomorphata</taxon>
        <taxon>Ovalentaria</taxon>
        <taxon>Cichlomorphae</taxon>
        <taxon>Cichliformes</taxon>
        <taxon>Cichlidae</taxon>
        <taxon>African cichlids</taxon>
        <taxon>Pseudocrenilabrinae</taxon>
        <taxon>Lamprologini</taxon>
        <taxon>Neolamprologus</taxon>
    </lineage>
</organism>
<protein>
    <submittedName>
        <fullName evidence="4">Glutathione peroxidase 9</fullName>
    </submittedName>
</protein>
<dbReference type="GO" id="GO:0004602">
    <property type="term" value="F:glutathione peroxidase activity"/>
    <property type="evidence" value="ECO:0007669"/>
    <property type="project" value="TreeGrafter"/>
</dbReference>
<evidence type="ECO:0000256" key="1">
    <source>
        <dbReference type="ARBA" id="ARBA00006926"/>
    </source>
</evidence>